<gene>
    <name evidence="1" type="primary">TLR13</name>
    <name evidence="1" type="ORF">GBF38_010603</name>
</gene>
<name>A0ACB7EVH5_NIBAL</name>
<comment type="caution">
    <text evidence="1">The sequence shown here is derived from an EMBL/GenBank/DDBJ whole genome shotgun (WGS) entry which is preliminary data.</text>
</comment>
<sequence length="951" mass="108653">MPAMGPLNLLVLLLCVLLHLHPSRPYSLKSCTIAYTEDVLADVVLDCTNHELVTIPDDIPREANSVNLGRNRINRINRNDFGNLSKVRTLFLFENNISHVDEGSFLPMVSLTRLDMSMNKLTNLTANLLQGLSKLTLLDLSSNNIQHIHPLAFQFLSSLQTVKLNTNKLQQITDIQPILQLPHLHNLSISTNLFPSFETKDLLLNTSTSLKVLDVSYNVFERFSITTPVFPHLEMIDLSRCGQSAGFKWDITDKTLLKSITRLDFSHTLISFKSIQKVLQSLDSLMYLKLNYMKSWIHKGLLATVCKVPTLKTLDLWFNHVANLSAKLLTCSQLTELSLSCTNLIELSNGSILPMKQLRYLTVDTNLLTKVPDDIKSLSSLEILNLDDNLISELGCDDFLNTTRLTELYLNTNHISKLDSCVFEHLNHLKILSISGNLLWTFGGTFKTGLHNLNILDVSRNFVAILDSGDFQSLGSLKYLDVVSNNIGRVKKGAFDGLTQLKTLSVSLPLEFENNFRGLQQVEKITMYFNTDVRFKGPQPKYHEALLSLKSLKMFTIICSGYHYGFPLDVPKEILQSMKHLEEFTADNVYISVPDPDTFEFNSNLKSLTLLQTDLSSLGPELFQPIPNLQALDLSNTKLTSLDFLARADLFALRRLTLTHNEITVINETIFKSLPALRYLDLNNNPFTCDCSNAGFIQWMKSDNQTQVVNGHEYTCSFPAAEQGSKLLDFDIQFCWIDVSLFFFISSTSIVLLTLLTAFILHFLRWHLVYTFYIFMAFLYDNKRRRRGTLHDYDAFISYNIHDEAWVYKEMLPVLEGEQGWRLCLHHRDFQPGKPIIENITDAIYSCRKTICVISRHYLQSEWCSREIQMASFRLFDEQKDVLVLLFLEDIPAHQLSPYYRMRKLVKKRTYLSWLQAGQHKGVFWQNVRRALETGDDHADDTDLLTGPAGC</sequence>
<reference evidence="1" key="1">
    <citation type="submission" date="2020-04" db="EMBL/GenBank/DDBJ databases">
        <title>A chromosome-scale assembly and high-density genetic map of the yellow drum (Nibea albiflora) genome.</title>
        <authorList>
            <person name="Xu D."/>
            <person name="Zhang W."/>
            <person name="Chen R."/>
            <person name="Tan P."/>
            <person name="Wang L."/>
            <person name="Song H."/>
            <person name="Tian L."/>
            <person name="Zhu Q."/>
            <person name="Wang B."/>
        </authorList>
    </citation>
    <scope>NUCLEOTIDE SEQUENCE</scope>
    <source>
        <strain evidence="1">ZJHYS-2018</strain>
    </source>
</reference>
<keyword evidence="2" id="KW-1185">Reference proteome</keyword>
<organism evidence="1 2">
    <name type="scientific">Nibea albiflora</name>
    <name type="common">Yellow drum</name>
    <name type="synonym">Corvina albiflora</name>
    <dbReference type="NCBI Taxonomy" id="240163"/>
    <lineage>
        <taxon>Eukaryota</taxon>
        <taxon>Metazoa</taxon>
        <taxon>Chordata</taxon>
        <taxon>Craniata</taxon>
        <taxon>Vertebrata</taxon>
        <taxon>Euteleostomi</taxon>
        <taxon>Actinopterygii</taxon>
        <taxon>Neopterygii</taxon>
        <taxon>Teleostei</taxon>
        <taxon>Neoteleostei</taxon>
        <taxon>Acanthomorphata</taxon>
        <taxon>Eupercaria</taxon>
        <taxon>Sciaenidae</taxon>
        <taxon>Nibea</taxon>
    </lineage>
</organism>
<protein>
    <submittedName>
        <fullName evidence="1">Toll-like receptor 13</fullName>
    </submittedName>
</protein>
<evidence type="ECO:0000313" key="2">
    <source>
        <dbReference type="Proteomes" id="UP000805704"/>
    </source>
</evidence>
<proteinExistence type="predicted"/>
<accession>A0ACB7EVH5</accession>
<dbReference type="Proteomes" id="UP000805704">
    <property type="component" value="Chromosome 23"/>
</dbReference>
<dbReference type="EMBL" id="CM024811">
    <property type="protein sequence ID" value="KAG8004806.1"/>
    <property type="molecule type" value="Genomic_DNA"/>
</dbReference>
<evidence type="ECO:0000313" key="1">
    <source>
        <dbReference type="EMBL" id="KAG8004806.1"/>
    </source>
</evidence>